<feature type="repeat" description="Filamin" evidence="3">
    <location>
        <begin position="174"/>
        <end position="263"/>
    </location>
</feature>
<comment type="similarity">
    <text evidence="1">Belongs to the filamin family.</text>
</comment>
<dbReference type="GO" id="GO:0030036">
    <property type="term" value="P:actin cytoskeleton organization"/>
    <property type="evidence" value="ECO:0007669"/>
    <property type="project" value="InterPro"/>
</dbReference>
<keyword evidence="6" id="KW-1185">Reference proteome</keyword>
<dbReference type="OrthoDB" id="6357448at2759"/>
<dbReference type="InterPro" id="IPR013783">
    <property type="entry name" value="Ig-like_fold"/>
</dbReference>
<protein>
    <submittedName>
        <fullName evidence="5">Filamin-B</fullName>
    </submittedName>
</protein>
<dbReference type="SMART" id="SM00557">
    <property type="entry name" value="IG_FLMN"/>
    <property type="match status" value="1"/>
</dbReference>
<accession>A0A8J4YF70</accession>
<evidence type="ECO:0000256" key="1">
    <source>
        <dbReference type="ARBA" id="ARBA00009238"/>
    </source>
</evidence>
<proteinExistence type="inferred from homology"/>
<comment type="caution">
    <text evidence="5">The sequence shown here is derived from an EMBL/GenBank/DDBJ whole genome shotgun (WGS) entry which is preliminary data.</text>
</comment>
<organism evidence="5 6">
    <name type="scientific">Chionoecetes opilio</name>
    <name type="common">Atlantic snow crab</name>
    <name type="synonym">Cancer opilio</name>
    <dbReference type="NCBI Taxonomy" id="41210"/>
    <lineage>
        <taxon>Eukaryota</taxon>
        <taxon>Metazoa</taxon>
        <taxon>Ecdysozoa</taxon>
        <taxon>Arthropoda</taxon>
        <taxon>Crustacea</taxon>
        <taxon>Multicrustacea</taxon>
        <taxon>Malacostraca</taxon>
        <taxon>Eumalacostraca</taxon>
        <taxon>Eucarida</taxon>
        <taxon>Decapoda</taxon>
        <taxon>Pleocyemata</taxon>
        <taxon>Brachyura</taxon>
        <taxon>Eubrachyura</taxon>
        <taxon>Majoidea</taxon>
        <taxon>Majidae</taxon>
        <taxon>Chionoecetes</taxon>
    </lineage>
</organism>
<dbReference type="PANTHER" id="PTHR38537">
    <property type="entry name" value="JITTERBUG, ISOFORM N"/>
    <property type="match status" value="1"/>
</dbReference>
<dbReference type="InterPro" id="IPR044801">
    <property type="entry name" value="Filamin"/>
</dbReference>
<feature type="compositionally biased region" description="Acidic residues" evidence="4">
    <location>
        <begin position="137"/>
        <end position="146"/>
    </location>
</feature>
<dbReference type="AlphaFoldDB" id="A0A8J4YF70"/>
<name>A0A8J4YF70_CHIOP</name>
<evidence type="ECO:0000313" key="6">
    <source>
        <dbReference type="Proteomes" id="UP000770661"/>
    </source>
</evidence>
<dbReference type="GO" id="GO:0051015">
    <property type="term" value="F:actin filament binding"/>
    <property type="evidence" value="ECO:0007669"/>
    <property type="project" value="InterPro"/>
</dbReference>
<dbReference type="InterPro" id="IPR017868">
    <property type="entry name" value="Filamin/ABP280_repeat-like"/>
</dbReference>
<dbReference type="Pfam" id="PF00630">
    <property type="entry name" value="Filamin"/>
    <property type="match status" value="1"/>
</dbReference>
<feature type="region of interest" description="Disordered" evidence="4">
    <location>
        <begin position="110"/>
        <end position="150"/>
    </location>
</feature>
<evidence type="ECO:0000256" key="3">
    <source>
        <dbReference type="PROSITE-ProRule" id="PRU00087"/>
    </source>
</evidence>
<dbReference type="InterPro" id="IPR014756">
    <property type="entry name" value="Ig_E-set"/>
</dbReference>
<dbReference type="PROSITE" id="PS50194">
    <property type="entry name" value="FILAMIN_REPEAT"/>
    <property type="match status" value="1"/>
</dbReference>
<evidence type="ECO:0000313" key="5">
    <source>
        <dbReference type="EMBL" id="KAG0726127.1"/>
    </source>
</evidence>
<dbReference type="Gene3D" id="2.60.40.10">
    <property type="entry name" value="Immunoglobulins"/>
    <property type="match status" value="1"/>
</dbReference>
<gene>
    <name evidence="5" type="primary">Flnb</name>
    <name evidence="5" type="ORF">GWK47_037189</name>
</gene>
<feature type="compositionally biased region" description="Acidic residues" evidence="4">
    <location>
        <begin position="118"/>
        <end position="128"/>
    </location>
</feature>
<keyword evidence="2" id="KW-0677">Repeat</keyword>
<dbReference type="PROSITE" id="PS51257">
    <property type="entry name" value="PROKAR_LIPOPROTEIN"/>
    <property type="match status" value="1"/>
</dbReference>
<dbReference type="Proteomes" id="UP000770661">
    <property type="component" value="Unassembled WGS sequence"/>
</dbReference>
<dbReference type="InterPro" id="IPR001298">
    <property type="entry name" value="Filamin/ABP280_rpt"/>
</dbReference>
<reference evidence="5" key="1">
    <citation type="submission" date="2020-07" db="EMBL/GenBank/DDBJ databases">
        <title>The High-quality genome of the commercially important snow crab, Chionoecetes opilio.</title>
        <authorList>
            <person name="Jeong J.-H."/>
            <person name="Ryu S."/>
        </authorList>
    </citation>
    <scope>NUCLEOTIDE SEQUENCE</scope>
    <source>
        <strain evidence="5">MADBK_172401_WGS</strain>
        <tissue evidence="5">Digestive gland</tissue>
    </source>
</reference>
<dbReference type="EMBL" id="JACEEZ010004794">
    <property type="protein sequence ID" value="KAG0726127.1"/>
    <property type="molecule type" value="Genomic_DNA"/>
</dbReference>
<dbReference type="PANTHER" id="PTHR38537:SF8">
    <property type="entry name" value="FILAMIN-A"/>
    <property type="match status" value="1"/>
</dbReference>
<sequence>MREDQPSACSPLQVIQTLSGCYTGEFPHLPVLGKGRTSSLQGGRKDLISLRDLRRQTRPDATLALPHNSDDQDSPVQLLPSPPLLTNPLPNLLDTHLHMPTGSLLCTRSESLVSSVESEAEEGGEVMDDVQSQERYQEEEQEEETNGMDGKEEYVDTEEQRLMKQDVEAWCGCRAYGEGLQRGSVRAANAFMVDTSEAEWGEVSVSVEGPREGTVSATEVYQVEGQAAGVYQVLYWVTCPATYHISITWAGQHIVGSPFPCAVQA</sequence>
<evidence type="ECO:0000256" key="4">
    <source>
        <dbReference type="SAM" id="MobiDB-lite"/>
    </source>
</evidence>
<dbReference type="SUPFAM" id="SSF81296">
    <property type="entry name" value="E set domains"/>
    <property type="match status" value="1"/>
</dbReference>
<evidence type="ECO:0000256" key="2">
    <source>
        <dbReference type="ARBA" id="ARBA00022737"/>
    </source>
</evidence>